<gene>
    <name evidence="3" type="ORF">J2Z69_001790</name>
</gene>
<organism evidence="3 4">
    <name type="scientific">Paenibacillus shirakamiensis</name>
    <dbReference type="NCBI Taxonomy" id="1265935"/>
    <lineage>
        <taxon>Bacteria</taxon>
        <taxon>Bacillati</taxon>
        <taxon>Bacillota</taxon>
        <taxon>Bacilli</taxon>
        <taxon>Bacillales</taxon>
        <taxon>Paenibacillaceae</taxon>
        <taxon>Paenibacillus</taxon>
    </lineage>
</organism>
<dbReference type="RefSeq" id="WP_209861212.1">
    <property type="nucleotide sequence ID" value="NZ_JAGGLD010000002.1"/>
</dbReference>
<evidence type="ECO:0000259" key="2">
    <source>
        <dbReference type="PROSITE" id="PS50966"/>
    </source>
</evidence>
<feature type="domain" description="SWIM-type" evidence="2">
    <location>
        <begin position="61"/>
        <end position="94"/>
    </location>
</feature>
<sequence>MNNTYNLDDIAWQQLTQQIGEQFSDLTLKRGFQYFRQHRVHQLTTPDAHHIEAMVQGTEDYHVTFNLESFSSSHCQCPVPSHCKHMVAVLLEYADQQGRSVHAIVNASSHVDFKTPSKTPPEAGRPRAGLQTFEQKEKALAQIQQDALQLSTLPISAWHDLFARLVTLNGVNSQNTHYVQNILSSLYALQPVLTPALSLWFELHVQLYVLRTLIKPQSSGLTPPSNYHMGYYTQIAAEDLQKSMRQLFTRDPELADSDDSWQSVSETLNILRQYMLTEPPNISYFSEIYDLLWMNWIRPSRTDDQIILDELVQLQSAEEEIGPALARKPWAIAQSRMYFYLAQDDQAKHWLRAAKLVAPAMMLRYLEILQNEQNWDRLKDWLLHVGPDLNSHRSDHMTEYMSYWQTELDHHPEAEPHMWNMLVQMLPQSRKIYEDTLLAHERWQEWIDYQLTTGQEPLHFRVSVLQPIEKNAPELLLPFYHQAVERYIILKNRSSYKSAVKLLKRLAKLYKKMKREERWEQFLDAFVRRHSRLRALQEELRKGKLIS</sequence>
<evidence type="ECO:0000313" key="3">
    <source>
        <dbReference type="EMBL" id="MBP2000759.1"/>
    </source>
</evidence>
<dbReference type="PROSITE" id="PS50966">
    <property type="entry name" value="ZF_SWIM"/>
    <property type="match status" value="1"/>
</dbReference>
<dbReference type="EMBL" id="JAGGLD010000002">
    <property type="protein sequence ID" value="MBP2000759.1"/>
    <property type="molecule type" value="Genomic_DNA"/>
</dbReference>
<evidence type="ECO:0000256" key="1">
    <source>
        <dbReference type="PROSITE-ProRule" id="PRU00325"/>
    </source>
</evidence>
<protein>
    <recommendedName>
        <fullName evidence="2">SWIM-type domain-containing protein</fullName>
    </recommendedName>
</protein>
<proteinExistence type="predicted"/>
<accession>A0ABS4JJG8</accession>
<dbReference type="Proteomes" id="UP001519288">
    <property type="component" value="Unassembled WGS sequence"/>
</dbReference>
<keyword evidence="4" id="KW-1185">Reference proteome</keyword>
<comment type="caution">
    <text evidence="3">The sequence shown here is derived from an EMBL/GenBank/DDBJ whole genome shotgun (WGS) entry which is preliminary data.</text>
</comment>
<keyword evidence="1" id="KW-0862">Zinc</keyword>
<keyword evidence="1" id="KW-0479">Metal-binding</keyword>
<reference evidence="3 4" key="1">
    <citation type="submission" date="2021-03" db="EMBL/GenBank/DDBJ databases">
        <title>Genomic Encyclopedia of Type Strains, Phase IV (KMG-IV): sequencing the most valuable type-strain genomes for metagenomic binning, comparative biology and taxonomic classification.</title>
        <authorList>
            <person name="Goeker M."/>
        </authorList>
    </citation>
    <scope>NUCLEOTIDE SEQUENCE [LARGE SCALE GENOMIC DNA]</scope>
    <source>
        <strain evidence="3 4">DSM 26806</strain>
    </source>
</reference>
<keyword evidence="1" id="KW-0863">Zinc-finger</keyword>
<evidence type="ECO:0000313" key="4">
    <source>
        <dbReference type="Proteomes" id="UP001519288"/>
    </source>
</evidence>
<name>A0ABS4JJG8_9BACL</name>
<dbReference type="InterPro" id="IPR007527">
    <property type="entry name" value="Znf_SWIM"/>
</dbReference>